<name>A0ACB8S6C9_9AGAM</name>
<gene>
    <name evidence="1" type="ORF">FA95DRAFT_1554258</name>
</gene>
<protein>
    <submittedName>
        <fullName evidence="1">Uncharacterized protein</fullName>
    </submittedName>
</protein>
<sequence>MSDDAIPSISSGAVGSRFVSQSDIDTAKARRDEQWKAAYARYISPPWPHQPTNSTPPLGLARNHPRSPRKTHSMAAALQRNWLPTG</sequence>
<evidence type="ECO:0000313" key="2">
    <source>
        <dbReference type="Proteomes" id="UP000814033"/>
    </source>
</evidence>
<reference evidence="1" key="1">
    <citation type="submission" date="2021-02" db="EMBL/GenBank/DDBJ databases">
        <authorList>
            <consortium name="DOE Joint Genome Institute"/>
            <person name="Ahrendt S."/>
            <person name="Looney B.P."/>
            <person name="Miyauchi S."/>
            <person name="Morin E."/>
            <person name="Drula E."/>
            <person name="Courty P.E."/>
            <person name="Chicoki N."/>
            <person name="Fauchery L."/>
            <person name="Kohler A."/>
            <person name="Kuo A."/>
            <person name="Labutti K."/>
            <person name="Pangilinan J."/>
            <person name="Lipzen A."/>
            <person name="Riley R."/>
            <person name="Andreopoulos W."/>
            <person name="He G."/>
            <person name="Johnson J."/>
            <person name="Barry K.W."/>
            <person name="Grigoriev I.V."/>
            <person name="Nagy L."/>
            <person name="Hibbett D."/>
            <person name="Henrissat B."/>
            <person name="Matheny P.B."/>
            <person name="Labbe J."/>
            <person name="Martin F."/>
        </authorList>
    </citation>
    <scope>NUCLEOTIDE SEQUENCE</scope>
    <source>
        <strain evidence="1">FP105234-sp</strain>
    </source>
</reference>
<dbReference type="Proteomes" id="UP000814033">
    <property type="component" value="Unassembled WGS sequence"/>
</dbReference>
<reference evidence="1" key="2">
    <citation type="journal article" date="2022" name="New Phytol.">
        <title>Evolutionary transition to the ectomycorrhizal habit in the genomes of a hyperdiverse lineage of mushroom-forming fungi.</title>
        <authorList>
            <person name="Looney B."/>
            <person name="Miyauchi S."/>
            <person name="Morin E."/>
            <person name="Drula E."/>
            <person name="Courty P.E."/>
            <person name="Kohler A."/>
            <person name="Kuo A."/>
            <person name="LaButti K."/>
            <person name="Pangilinan J."/>
            <person name="Lipzen A."/>
            <person name="Riley R."/>
            <person name="Andreopoulos W."/>
            <person name="He G."/>
            <person name="Johnson J."/>
            <person name="Nolan M."/>
            <person name="Tritt A."/>
            <person name="Barry K.W."/>
            <person name="Grigoriev I.V."/>
            <person name="Nagy L.G."/>
            <person name="Hibbett D."/>
            <person name="Henrissat B."/>
            <person name="Matheny P.B."/>
            <person name="Labbe J."/>
            <person name="Martin F.M."/>
        </authorList>
    </citation>
    <scope>NUCLEOTIDE SEQUENCE</scope>
    <source>
        <strain evidence="1">FP105234-sp</strain>
    </source>
</reference>
<evidence type="ECO:0000313" key="1">
    <source>
        <dbReference type="EMBL" id="KAI0051727.1"/>
    </source>
</evidence>
<comment type="caution">
    <text evidence="1">The sequence shown here is derived from an EMBL/GenBank/DDBJ whole genome shotgun (WGS) entry which is preliminary data.</text>
</comment>
<dbReference type="EMBL" id="MU275850">
    <property type="protein sequence ID" value="KAI0051727.1"/>
    <property type="molecule type" value="Genomic_DNA"/>
</dbReference>
<keyword evidence="2" id="KW-1185">Reference proteome</keyword>
<proteinExistence type="predicted"/>
<accession>A0ACB8S6C9</accession>
<organism evidence="1 2">
    <name type="scientific">Auriscalpium vulgare</name>
    <dbReference type="NCBI Taxonomy" id="40419"/>
    <lineage>
        <taxon>Eukaryota</taxon>
        <taxon>Fungi</taxon>
        <taxon>Dikarya</taxon>
        <taxon>Basidiomycota</taxon>
        <taxon>Agaricomycotina</taxon>
        <taxon>Agaricomycetes</taxon>
        <taxon>Russulales</taxon>
        <taxon>Auriscalpiaceae</taxon>
        <taxon>Auriscalpium</taxon>
    </lineage>
</organism>